<dbReference type="PANTHER" id="PTHR37535:SF2">
    <property type="entry name" value="FINGER DOMAIN PROTEIN, PUTATIVE (AFU_ORTHOLOGUE AFUA_6G09300)-RELATED"/>
    <property type="match status" value="1"/>
</dbReference>
<dbReference type="Proteomes" id="UP000799770">
    <property type="component" value="Unassembled WGS sequence"/>
</dbReference>
<gene>
    <name evidence="1" type="ORF">BDV96DRAFT_608368</name>
</gene>
<name>A0A6A5YE16_9PLEO</name>
<keyword evidence="2" id="KW-1185">Reference proteome</keyword>
<dbReference type="AlphaFoldDB" id="A0A6A5YE16"/>
<dbReference type="OrthoDB" id="4485682at2759"/>
<sequence length="185" mass="21825">MIDRLPVPLRSELDHIPVFRDVERTPSGQFLSQDRAWNYNNMLYALQKLGDITGFQQRVRPYFLRYGSGSVFDDNSTVSDSLRNIIMQHRDTRTFLKHYRSRRVTIQQKYNSEQPIRDINEQLSRVFSHKVNATLRQRDDHSPEHKRLIETVLSLPAENEAEEYKRRNKAVAAVMCYCRVEEGVP</sequence>
<protein>
    <submittedName>
        <fullName evidence="1">Uncharacterized protein</fullName>
    </submittedName>
</protein>
<dbReference type="InterPro" id="IPR021842">
    <property type="entry name" value="DUF3435"/>
</dbReference>
<dbReference type="EMBL" id="ML977385">
    <property type="protein sequence ID" value="KAF2105305.1"/>
    <property type="molecule type" value="Genomic_DNA"/>
</dbReference>
<evidence type="ECO:0000313" key="1">
    <source>
        <dbReference type="EMBL" id="KAF2105305.1"/>
    </source>
</evidence>
<proteinExistence type="predicted"/>
<dbReference type="PANTHER" id="PTHR37535">
    <property type="entry name" value="FLUG DOMAIN PROTEIN"/>
    <property type="match status" value="1"/>
</dbReference>
<accession>A0A6A5YE16</accession>
<dbReference type="Pfam" id="PF11917">
    <property type="entry name" value="DUF3435"/>
    <property type="match status" value="1"/>
</dbReference>
<reference evidence="1" key="1">
    <citation type="journal article" date="2020" name="Stud. Mycol.">
        <title>101 Dothideomycetes genomes: a test case for predicting lifestyles and emergence of pathogens.</title>
        <authorList>
            <person name="Haridas S."/>
            <person name="Albert R."/>
            <person name="Binder M."/>
            <person name="Bloem J."/>
            <person name="Labutti K."/>
            <person name="Salamov A."/>
            <person name="Andreopoulos B."/>
            <person name="Baker S."/>
            <person name="Barry K."/>
            <person name="Bills G."/>
            <person name="Bluhm B."/>
            <person name="Cannon C."/>
            <person name="Castanera R."/>
            <person name="Culley D."/>
            <person name="Daum C."/>
            <person name="Ezra D."/>
            <person name="Gonzalez J."/>
            <person name="Henrissat B."/>
            <person name="Kuo A."/>
            <person name="Liang C."/>
            <person name="Lipzen A."/>
            <person name="Lutzoni F."/>
            <person name="Magnuson J."/>
            <person name="Mondo S."/>
            <person name="Nolan M."/>
            <person name="Ohm R."/>
            <person name="Pangilinan J."/>
            <person name="Park H.-J."/>
            <person name="Ramirez L."/>
            <person name="Alfaro M."/>
            <person name="Sun H."/>
            <person name="Tritt A."/>
            <person name="Yoshinaga Y."/>
            <person name="Zwiers L.-H."/>
            <person name="Turgeon B."/>
            <person name="Goodwin S."/>
            <person name="Spatafora J."/>
            <person name="Crous P."/>
            <person name="Grigoriev I."/>
        </authorList>
    </citation>
    <scope>NUCLEOTIDE SEQUENCE</scope>
    <source>
        <strain evidence="1">CBS 627.86</strain>
    </source>
</reference>
<organism evidence="1 2">
    <name type="scientific">Lophiotrema nucula</name>
    <dbReference type="NCBI Taxonomy" id="690887"/>
    <lineage>
        <taxon>Eukaryota</taxon>
        <taxon>Fungi</taxon>
        <taxon>Dikarya</taxon>
        <taxon>Ascomycota</taxon>
        <taxon>Pezizomycotina</taxon>
        <taxon>Dothideomycetes</taxon>
        <taxon>Pleosporomycetidae</taxon>
        <taxon>Pleosporales</taxon>
        <taxon>Lophiotremataceae</taxon>
        <taxon>Lophiotrema</taxon>
    </lineage>
</organism>
<evidence type="ECO:0000313" key="2">
    <source>
        <dbReference type="Proteomes" id="UP000799770"/>
    </source>
</evidence>